<feature type="region of interest" description="Disordered" evidence="1">
    <location>
        <begin position="41"/>
        <end position="60"/>
    </location>
</feature>
<sequence>MFSYLDAASGSMIITAIAGGMAGLGVAVKMWTARVKSKITGKPMPEFDSSAEDDSSSSHD</sequence>
<feature type="transmembrane region" description="Helical" evidence="2">
    <location>
        <begin position="12"/>
        <end position="32"/>
    </location>
</feature>
<accession>A0A6J6AIP9</accession>
<dbReference type="EMBL" id="CAEZXA010000193">
    <property type="protein sequence ID" value="CAB4687580.1"/>
    <property type="molecule type" value="Genomic_DNA"/>
</dbReference>
<evidence type="ECO:0000313" key="4">
    <source>
        <dbReference type="EMBL" id="CAB4687580.1"/>
    </source>
</evidence>
<evidence type="ECO:0000256" key="1">
    <source>
        <dbReference type="SAM" id="MobiDB-lite"/>
    </source>
</evidence>
<keyword evidence="2" id="KW-0812">Transmembrane</keyword>
<keyword evidence="2" id="KW-0472">Membrane</keyword>
<name>A0A6J6AIP9_9ZZZZ</name>
<dbReference type="AlphaFoldDB" id="A0A6J6AIP9"/>
<reference evidence="3" key="1">
    <citation type="submission" date="2020-05" db="EMBL/GenBank/DDBJ databases">
        <authorList>
            <person name="Chiriac C."/>
            <person name="Salcher M."/>
            <person name="Ghai R."/>
            <person name="Kavagutti S V."/>
        </authorList>
    </citation>
    <scope>NUCLEOTIDE SEQUENCE</scope>
</reference>
<feature type="compositionally biased region" description="Acidic residues" evidence="1">
    <location>
        <begin position="49"/>
        <end position="60"/>
    </location>
</feature>
<evidence type="ECO:0000313" key="5">
    <source>
        <dbReference type="EMBL" id="CAB5054761.1"/>
    </source>
</evidence>
<evidence type="ECO:0000313" key="3">
    <source>
        <dbReference type="EMBL" id="CAB4368398.1"/>
    </source>
</evidence>
<gene>
    <name evidence="4" type="ORF">UFOPK2334_01542</name>
    <name evidence="3" type="ORF">UFOPK4179_01199</name>
    <name evidence="5" type="ORF">UFOPK4293_01298</name>
</gene>
<dbReference type="EMBL" id="CAETWZ010000145">
    <property type="protein sequence ID" value="CAB4368398.1"/>
    <property type="molecule type" value="Genomic_DNA"/>
</dbReference>
<protein>
    <submittedName>
        <fullName evidence="3">Unannotated protein</fullName>
    </submittedName>
</protein>
<proteinExistence type="predicted"/>
<dbReference type="EMBL" id="CAFBQH010000089">
    <property type="protein sequence ID" value="CAB5054761.1"/>
    <property type="molecule type" value="Genomic_DNA"/>
</dbReference>
<organism evidence="3">
    <name type="scientific">freshwater metagenome</name>
    <dbReference type="NCBI Taxonomy" id="449393"/>
    <lineage>
        <taxon>unclassified sequences</taxon>
        <taxon>metagenomes</taxon>
        <taxon>ecological metagenomes</taxon>
    </lineage>
</organism>
<evidence type="ECO:0000256" key="2">
    <source>
        <dbReference type="SAM" id="Phobius"/>
    </source>
</evidence>
<keyword evidence="2" id="KW-1133">Transmembrane helix</keyword>